<dbReference type="Pfam" id="PF09084">
    <property type="entry name" value="NMT1"/>
    <property type="match status" value="1"/>
</dbReference>
<accession>A0ABV6JWX7</accession>
<dbReference type="EMBL" id="JBHLUN010000013">
    <property type="protein sequence ID" value="MFC0410144.1"/>
    <property type="molecule type" value="Genomic_DNA"/>
</dbReference>
<evidence type="ECO:0000259" key="4">
    <source>
        <dbReference type="Pfam" id="PF09084"/>
    </source>
</evidence>
<dbReference type="PANTHER" id="PTHR30024">
    <property type="entry name" value="ALIPHATIC SULFONATES-BINDING PROTEIN-RELATED"/>
    <property type="match status" value="1"/>
</dbReference>
<dbReference type="RefSeq" id="WP_377045896.1">
    <property type="nucleotide sequence ID" value="NZ_JBHLUN010000013.1"/>
</dbReference>
<dbReference type="InterPro" id="IPR015168">
    <property type="entry name" value="SsuA/THI5"/>
</dbReference>
<evidence type="ECO:0000313" key="6">
    <source>
        <dbReference type="Proteomes" id="UP001589865"/>
    </source>
</evidence>
<evidence type="ECO:0000256" key="1">
    <source>
        <dbReference type="ARBA" id="ARBA00004418"/>
    </source>
</evidence>
<evidence type="ECO:0000256" key="2">
    <source>
        <dbReference type="ARBA" id="ARBA00010742"/>
    </source>
</evidence>
<reference evidence="5 6" key="1">
    <citation type="submission" date="2024-09" db="EMBL/GenBank/DDBJ databases">
        <authorList>
            <person name="Sun Q."/>
            <person name="Mori K."/>
        </authorList>
    </citation>
    <scope>NUCLEOTIDE SEQUENCE [LARGE SCALE GENOMIC DNA]</scope>
    <source>
        <strain evidence="5 6">TBRC 5777</strain>
    </source>
</reference>
<dbReference type="PANTHER" id="PTHR30024:SF47">
    <property type="entry name" value="TAURINE-BINDING PERIPLASMIC PROTEIN"/>
    <property type="match status" value="1"/>
</dbReference>
<comment type="similarity">
    <text evidence="2">Belongs to the bacterial solute-binding protein SsuA/TauA family.</text>
</comment>
<name>A0ABV6JWX7_9PROT</name>
<evidence type="ECO:0000313" key="5">
    <source>
        <dbReference type="EMBL" id="MFC0410144.1"/>
    </source>
</evidence>
<dbReference type="InterPro" id="IPR006311">
    <property type="entry name" value="TAT_signal"/>
</dbReference>
<evidence type="ECO:0000256" key="3">
    <source>
        <dbReference type="ARBA" id="ARBA00022729"/>
    </source>
</evidence>
<feature type="domain" description="SsuA/THI5-like" evidence="4">
    <location>
        <begin position="62"/>
        <end position="205"/>
    </location>
</feature>
<keyword evidence="6" id="KW-1185">Reference proteome</keyword>
<dbReference type="Proteomes" id="UP001589865">
    <property type="component" value="Unassembled WGS sequence"/>
</dbReference>
<protein>
    <submittedName>
        <fullName evidence="5">ABC transporter substrate-binding protein</fullName>
    </submittedName>
</protein>
<comment type="caution">
    <text evidence="5">The sequence shown here is derived from an EMBL/GenBank/DDBJ whole genome shotgun (WGS) entry which is preliminary data.</text>
</comment>
<sequence>MTRTSNQGLSRRMLLGATVLGFGGLGFAASAGRARAQAPAARPVTIANASGLASFTMQEVLRQQGYMEEFGLKPETLNIGDGGKIVGGIIGGNIDVSMLSGFAQIFPAIERGAQLKVIAGGGMLPWQAVFTAKPEVRTLKDLEGKTVGTGSLGALLHQLMVALLQKHQVDVSKVRFVNIGGSVDIFRAVTAGTVDAGPGDLSLIDQQDEFKVRLLEHGNMAEELPEYTYQGTWTSTRAIEGKRDVIVRSMAAYAKLYRFVQSPNSQEAFVRAQKTLFPRAPEDQAVTQWKYIQKYKTYNEALVVSEERFNYMQKLNIEVQSQRKVLPYSQIADMSLAKEALAMLG</sequence>
<proteinExistence type="inferred from homology"/>
<organism evidence="5 6">
    <name type="scientific">Roseomonas elaeocarpi</name>
    <dbReference type="NCBI Taxonomy" id="907779"/>
    <lineage>
        <taxon>Bacteria</taxon>
        <taxon>Pseudomonadati</taxon>
        <taxon>Pseudomonadota</taxon>
        <taxon>Alphaproteobacteria</taxon>
        <taxon>Acetobacterales</taxon>
        <taxon>Roseomonadaceae</taxon>
        <taxon>Roseomonas</taxon>
    </lineage>
</organism>
<dbReference type="SUPFAM" id="SSF53850">
    <property type="entry name" value="Periplasmic binding protein-like II"/>
    <property type="match status" value="1"/>
</dbReference>
<dbReference type="PROSITE" id="PS51318">
    <property type="entry name" value="TAT"/>
    <property type="match status" value="1"/>
</dbReference>
<keyword evidence="3" id="KW-0732">Signal</keyword>
<gene>
    <name evidence="5" type="ORF">ACFFGY_17970</name>
</gene>
<comment type="subcellular location">
    <subcellularLocation>
        <location evidence="1">Periplasm</location>
    </subcellularLocation>
</comment>
<dbReference type="Gene3D" id="3.40.190.10">
    <property type="entry name" value="Periplasmic binding protein-like II"/>
    <property type="match status" value="2"/>
</dbReference>